<dbReference type="Pfam" id="PF14315">
    <property type="entry name" value="DUF4380"/>
    <property type="match status" value="1"/>
</dbReference>
<proteinExistence type="predicted"/>
<evidence type="ECO:0000313" key="1">
    <source>
        <dbReference type="EMBL" id="MBO8446046.1"/>
    </source>
</evidence>
<name>A0A9D9EDL2_9BACT</name>
<protein>
    <submittedName>
        <fullName evidence="1">DUF4380 domain-containing protein</fullName>
    </submittedName>
</protein>
<sequence>MKHKFCIPYLILLVSCAGNGGSLPEVETVSWRGWEKSVKMSNGTVSVILNPEYGGGVTFFGFCASGPVSEDDNVLWNDDVTDGWGLEDYLRTGRGPSAGRFDVGNERKTENLHAELWAGEYSVSSAAGNSVILTSPESESLGIRLERRYCLDPSEPELTIVHTMKNVSASDVEYCFWTRTLLPSGGIFFCTADSTGAYPQGCSEMAFEPDSLVPVSVRDGRVLCRNGRFTAFPGGGQARKYGIFNTDGKTFYMNGDVLYVKEFEYVPGGLYDCNPGHGSFPMMIYFNADFIEMEPNSPMFSLSPGESVSFREVWRLYRVGG</sequence>
<organism evidence="1 2">
    <name type="scientific">Candidatus Cryptobacteroides merdavium</name>
    <dbReference type="NCBI Taxonomy" id="2840769"/>
    <lineage>
        <taxon>Bacteria</taxon>
        <taxon>Pseudomonadati</taxon>
        <taxon>Bacteroidota</taxon>
        <taxon>Bacteroidia</taxon>
        <taxon>Bacteroidales</taxon>
        <taxon>Candidatus Cryptobacteroides</taxon>
    </lineage>
</organism>
<comment type="caution">
    <text evidence="1">The sequence shown here is derived from an EMBL/GenBank/DDBJ whole genome shotgun (WGS) entry which is preliminary data.</text>
</comment>
<evidence type="ECO:0000313" key="2">
    <source>
        <dbReference type="Proteomes" id="UP000823619"/>
    </source>
</evidence>
<dbReference type="InterPro" id="IPR025488">
    <property type="entry name" value="DUF4380"/>
</dbReference>
<reference evidence="1" key="1">
    <citation type="submission" date="2020-10" db="EMBL/GenBank/DDBJ databases">
        <authorList>
            <person name="Gilroy R."/>
        </authorList>
    </citation>
    <scope>NUCLEOTIDE SEQUENCE</scope>
    <source>
        <strain evidence="1">D5-748</strain>
    </source>
</reference>
<dbReference type="Proteomes" id="UP000823619">
    <property type="component" value="Unassembled WGS sequence"/>
</dbReference>
<accession>A0A9D9EDL2</accession>
<reference evidence="1" key="2">
    <citation type="journal article" date="2021" name="PeerJ">
        <title>Extensive microbial diversity within the chicken gut microbiome revealed by metagenomics and culture.</title>
        <authorList>
            <person name="Gilroy R."/>
            <person name="Ravi A."/>
            <person name="Getino M."/>
            <person name="Pursley I."/>
            <person name="Horton D.L."/>
            <person name="Alikhan N.F."/>
            <person name="Baker D."/>
            <person name="Gharbi K."/>
            <person name="Hall N."/>
            <person name="Watson M."/>
            <person name="Adriaenssens E.M."/>
            <person name="Foster-Nyarko E."/>
            <person name="Jarju S."/>
            <person name="Secka A."/>
            <person name="Antonio M."/>
            <person name="Oren A."/>
            <person name="Chaudhuri R.R."/>
            <person name="La Ragione R."/>
            <person name="Hildebrand F."/>
            <person name="Pallen M.J."/>
        </authorList>
    </citation>
    <scope>NUCLEOTIDE SEQUENCE</scope>
    <source>
        <strain evidence="1">D5-748</strain>
    </source>
</reference>
<dbReference type="AlphaFoldDB" id="A0A9D9EDL2"/>
<dbReference type="EMBL" id="JADIMO010000135">
    <property type="protein sequence ID" value="MBO8446046.1"/>
    <property type="molecule type" value="Genomic_DNA"/>
</dbReference>
<gene>
    <name evidence="1" type="ORF">IAC23_10220</name>
</gene>
<dbReference type="PROSITE" id="PS51257">
    <property type="entry name" value="PROKAR_LIPOPROTEIN"/>
    <property type="match status" value="1"/>
</dbReference>